<dbReference type="HAMAP" id="MF_00740">
    <property type="entry name" value="Phosphopentomut"/>
    <property type="match status" value="1"/>
</dbReference>
<evidence type="ECO:0000256" key="2">
    <source>
        <dbReference type="ARBA" id="ARBA00022490"/>
    </source>
</evidence>
<dbReference type="Gene3D" id="3.30.70.1250">
    <property type="entry name" value="Phosphopentomutase"/>
    <property type="match status" value="1"/>
</dbReference>
<comment type="pathway">
    <text evidence="6">Carbohydrate degradation; 2-deoxy-D-ribose 1-phosphate degradation; D-glyceraldehyde 3-phosphate and acetaldehyde from 2-deoxy-alpha-D-ribose 1-phosphate: step 1/2.</text>
</comment>
<sequence>MGIERVLLIILDSVGIGALPDADEFGNEGASTLPHIAKAIGGINLPNLESLGLGNITEIEGVTKVDKPTGAFGRMAEASNGKDTTIGHWEIAGIISEEAFPTYPNGFPPEIIDLFEEKIGRGVLGNRPESGTVIIEELGKEHIKTGKPIVYTSADSVFQIAAHEEVIPVEELYEMCKVAREILTGEHAVGRVIARPFVGELGDFERTDRREDFSLEPPAKTILDYISESDKSVMAVGKIEDIFSHQGITDSIHSGNNQEAIQDIQKFLNKGDEGLIFANLVDFDQEYGHRNDPEGYAKALERFDSNLPKIIESLTDDILMITADHGCDPTYEGTDHTREYVPLLVYGSLIEDGVDLGTRKSFADLGATIVDLLEVNEIKDGTSFKNEILK</sequence>
<keyword evidence="3 6" id="KW-0479">Metal-binding</keyword>
<dbReference type="STRING" id="142842.SAMN02745118_01341"/>
<keyword evidence="4 6" id="KW-0464">Manganese</keyword>
<evidence type="ECO:0000256" key="4">
    <source>
        <dbReference type="ARBA" id="ARBA00023211"/>
    </source>
</evidence>
<dbReference type="GO" id="GO:0000287">
    <property type="term" value="F:magnesium ion binding"/>
    <property type="evidence" value="ECO:0007669"/>
    <property type="project" value="UniProtKB-UniRule"/>
</dbReference>
<dbReference type="GO" id="GO:0043094">
    <property type="term" value="P:metabolic compound salvage"/>
    <property type="evidence" value="ECO:0007669"/>
    <property type="project" value="UniProtKB-UniRule"/>
</dbReference>
<dbReference type="Gene3D" id="3.40.720.10">
    <property type="entry name" value="Alkaline Phosphatase, subunit A"/>
    <property type="match status" value="1"/>
</dbReference>
<dbReference type="EMBL" id="FUWM01000010">
    <property type="protein sequence ID" value="SJZ61997.1"/>
    <property type="molecule type" value="Genomic_DNA"/>
</dbReference>
<dbReference type="RefSeq" id="WP_078809823.1">
    <property type="nucleotide sequence ID" value="NZ_FUWM01000010.1"/>
</dbReference>
<dbReference type="SUPFAM" id="SSF53649">
    <property type="entry name" value="Alkaline phosphatase-like"/>
    <property type="match status" value="1"/>
</dbReference>
<evidence type="ECO:0000313" key="10">
    <source>
        <dbReference type="Proteomes" id="UP000190625"/>
    </source>
</evidence>
<feature type="binding site" evidence="6">
    <location>
        <position position="12"/>
    </location>
    <ligand>
        <name>Mn(2+)</name>
        <dbReference type="ChEBI" id="CHEBI:29035"/>
        <label>1</label>
    </ligand>
</feature>
<comment type="subcellular location">
    <subcellularLocation>
        <location evidence="6">Cytoplasm</location>
    </subcellularLocation>
</comment>
<dbReference type="PANTHER" id="PTHR21110:SF0">
    <property type="entry name" value="PHOSPHOPENTOMUTASE"/>
    <property type="match status" value="1"/>
</dbReference>
<comment type="catalytic activity">
    <reaction evidence="6">
        <text>alpha-D-ribose 1-phosphate = D-ribose 5-phosphate</text>
        <dbReference type="Rhea" id="RHEA:18793"/>
        <dbReference type="ChEBI" id="CHEBI:57720"/>
        <dbReference type="ChEBI" id="CHEBI:78346"/>
        <dbReference type="EC" id="5.4.2.7"/>
    </reaction>
</comment>
<feature type="binding site" evidence="6">
    <location>
        <position position="324"/>
    </location>
    <ligand>
        <name>Mn(2+)</name>
        <dbReference type="ChEBI" id="CHEBI:29035"/>
        <label>1</label>
    </ligand>
</feature>
<dbReference type="OrthoDB" id="9769930at2"/>
<dbReference type="InterPro" id="IPR006124">
    <property type="entry name" value="Metalloenzyme"/>
</dbReference>
<dbReference type="UniPathway" id="UPA00087">
    <property type="reaction ID" value="UER00173"/>
</dbReference>
<feature type="binding site" evidence="6">
    <location>
        <position position="325"/>
    </location>
    <ligand>
        <name>Mn(2+)</name>
        <dbReference type="ChEBI" id="CHEBI:29035"/>
        <label>1</label>
    </ligand>
</feature>
<protein>
    <recommendedName>
        <fullName evidence="6 7">Phosphopentomutase</fullName>
        <ecNumber evidence="6 7">5.4.2.7</ecNumber>
    </recommendedName>
    <alternativeName>
        <fullName evidence="6">Phosphodeoxyribomutase</fullName>
    </alternativeName>
</protein>
<dbReference type="InterPro" id="IPR024052">
    <property type="entry name" value="Phosphopentomutase_DeoB_cap_sf"/>
</dbReference>
<gene>
    <name evidence="6" type="primary">deoB</name>
    <name evidence="9" type="ORF">SAMN02745118_01341</name>
</gene>
<dbReference type="InterPro" id="IPR017850">
    <property type="entry name" value="Alkaline_phosphatase_core_sf"/>
</dbReference>
<dbReference type="PIRSF" id="PIRSF001491">
    <property type="entry name" value="Ppentomutase"/>
    <property type="match status" value="1"/>
</dbReference>
<evidence type="ECO:0000256" key="6">
    <source>
        <dbReference type="HAMAP-Rule" id="MF_00740"/>
    </source>
</evidence>
<dbReference type="GO" id="GO:0009117">
    <property type="term" value="P:nucleotide metabolic process"/>
    <property type="evidence" value="ECO:0007669"/>
    <property type="project" value="UniProtKB-UniRule"/>
</dbReference>
<dbReference type="SUPFAM" id="SSF143856">
    <property type="entry name" value="DeoB insert domain-like"/>
    <property type="match status" value="1"/>
</dbReference>
<feature type="binding site" evidence="6">
    <location>
        <position position="336"/>
    </location>
    <ligand>
        <name>Mn(2+)</name>
        <dbReference type="ChEBI" id="CHEBI:29035"/>
        <label>2</label>
    </ligand>
</feature>
<keyword evidence="10" id="KW-1185">Reference proteome</keyword>
<evidence type="ECO:0000256" key="7">
    <source>
        <dbReference type="NCBIfam" id="TIGR01696"/>
    </source>
</evidence>
<feature type="binding site" evidence="6">
    <location>
        <position position="289"/>
    </location>
    <ligand>
        <name>Mn(2+)</name>
        <dbReference type="ChEBI" id="CHEBI:29035"/>
        <label>2</label>
    </ligand>
</feature>
<evidence type="ECO:0000259" key="8">
    <source>
        <dbReference type="Pfam" id="PF01676"/>
    </source>
</evidence>
<dbReference type="InterPro" id="IPR010045">
    <property type="entry name" value="DeoB"/>
</dbReference>
<dbReference type="EC" id="5.4.2.7" evidence="6 7"/>
<feature type="binding site" evidence="6">
    <location>
        <position position="284"/>
    </location>
    <ligand>
        <name>Mn(2+)</name>
        <dbReference type="ChEBI" id="CHEBI:29035"/>
        <label>2</label>
    </ligand>
</feature>
<accession>A0A1T4M545</accession>
<dbReference type="GO" id="GO:0008973">
    <property type="term" value="F:phosphopentomutase activity"/>
    <property type="evidence" value="ECO:0007669"/>
    <property type="project" value="UniProtKB-UniRule"/>
</dbReference>
<comment type="similarity">
    <text evidence="1 6">Belongs to the phosphopentomutase family.</text>
</comment>
<keyword evidence="2 6" id="KW-0963">Cytoplasm</keyword>
<comment type="catalytic activity">
    <reaction evidence="6">
        <text>2-deoxy-alpha-D-ribose 1-phosphate = 2-deoxy-D-ribose 5-phosphate</text>
        <dbReference type="Rhea" id="RHEA:27658"/>
        <dbReference type="ChEBI" id="CHEBI:57259"/>
        <dbReference type="ChEBI" id="CHEBI:62877"/>
        <dbReference type="EC" id="5.4.2.7"/>
    </reaction>
</comment>
<proteinExistence type="inferred from homology"/>
<dbReference type="AlphaFoldDB" id="A0A1T4M545"/>
<dbReference type="GO" id="GO:0006018">
    <property type="term" value="P:2-deoxyribose 1-phosphate catabolic process"/>
    <property type="evidence" value="ECO:0007669"/>
    <property type="project" value="UniProtKB-UniRule"/>
</dbReference>
<dbReference type="Pfam" id="PF01676">
    <property type="entry name" value="Metalloenzyme"/>
    <property type="match status" value="1"/>
</dbReference>
<dbReference type="Proteomes" id="UP000190625">
    <property type="component" value="Unassembled WGS sequence"/>
</dbReference>
<feature type="domain" description="Metalloenzyme" evidence="8">
    <location>
        <begin position="239"/>
        <end position="376"/>
    </location>
</feature>
<dbReference type="PANTHER" id="PTHR21110">
    <property type="entry name" value="PHOSPHOPENTOMUTASE"/>
    <property type="match status" value="1"/>
</dbReference>
<evidence type="ECO:0000256" key="3">
    <source>
        <dbReference type="ARBA" id="ARBA00022723"/>
    </source>
</evidence>
<comment type="function">
    <text evidence="6">Isomerase that catalyzes the conversion of deoxy-ribose 1-phosphate (dRib-1-P) and ribose 1-phosphate (Rib-1-P) to deoxy-ribose 5-phosphate (dRib-5-P) and ribose 5-phosphate (Rib-5-P), respectively.</text>
</comment>
<dbReference type="GO" id="GO:0006015">
    <property type="term" value="P:5-phosphoribose 1-diphosphate biosynthetic process"/>
    <property type="evidence" value="ECO:0007669"/>
    <property type="project" value="UniProtKB-UniPathway"/>
</dbReference>
<evidence type="ECO:0000256" key="1">
    <source>
        <dbReference type="ARBA" id="ARBA00010373"/>
    </source>
</evidence>
<dbReference type="NCBIfam" id="NF003766">
    <property type="entry name" value="PRK05362.1"/>
    <property type="match status" value="1"/>
</dbReference>
<dbReference type="CDD" id="cd16009">
    <property type="entry name" value="PPM"/>
    <property type="match status" value="1"/>
</dbReference>
<dbReference type="FunFam" id="3.30.70.1250:FF:000001">
    <property type="entry name" value="Phosphopentomutase"/>
    <property type="match status" value="1"/>
</dbReference>
<evidence type="ECO:0000313" key="9">
    <source>
        <dbReference type="EMBL" id="SJZ61997.1"/>
    </source>
</evidence>
<dbReference type="GO" id="GO:0005829">
    <property type="term" value="C:cytosol"/>
    <property type="evidence" value="ECO:0007669"/>
    <property type="project" value="TreeGrafter"/>
</dbReference>
<dbReference type="GO" id="GO:0030145">
    <property type="term" value="F:manganese ion binding"/>
    <property type="evidence" value="ECO:0007669"/>
    <property type="project" value="UniProtKB-UniRule"/>
</dbReference>
<dbReference type="NCBIfam" id="TIGR01696">
    <property type="entry name" value="deoB"/>
    <property type="match status" value="1"/>
</dbReference>
<comment type="cofactor">
    <cofactor evidence="6">
        <name>Mn(2+)</name>
        <dbReference type="ChEBI" id="CHEBI:29035"/>
    </cofactor>
    <text evidence="6">Binds 2 manganese ions.</text>
</comment>
<evidence type="ECO:0000256" key="5">
    <source>
        <dbReference type="ARBA" id="ARBA00023235"/>
    </source>
</evidence>
<organism evidence="9 10">
    <name type="scientific">Selenihalanaerobacter shriftii</name>
    <dbReference type="NCBI Taxonomy" id="142842"/>
    <lineage>
        <taxon>Bacteria</taxon>
        <taxon>Bacillati</taxon>
        <taxon>Bacillota</taxon>
        <taxon>Clostridia</taxon>
        <taxon>Halanaerobiales</taxon>
        <taxon>Halobacteroidaceae</taxon>
        <taxon>Selenihalanaerobacter</taxon>
    </lineage>
</organism>
<reference evidence="10" key="1">
    <citation type="submission" date="2017-02" db="EMBL/GenBank/DDBJ databases">
        <authorList>
            <person name="Varghese N."/>
            <person name="Submissions S."/>
        </authorList>
    </citation>
    <scope>NUCLEOTIDE SEQUENCE [LARGE SCALE GENOMIC DNA]</scope>
    <source>
        <strain evidence="10">ATCC BAA-73</strain>
    </source>
</reference>
<name>A0A1T4M545_9FIRM</name>
<keyword evidence="5 6" id="KW-0413">Isomerase</keyword>